<evidence type="ECO:0008006" key="4">
    <source>
        <dbReference type="Google" id="ProtNLM"/>
    </source>
</evidence>
<feature type="signal peptide" evidence="1">
    <location>
        <begin position="1"/>
        <end position="22"/>
    </location>
</feature>
<dbReference type="PROSITE" id="PS00198">
    <property type="entry name" value="4FE4S_FER_1"/>
    <property type="match status" value="1"/>
</dbReference>
<evidence type="ECO:0000256" key="1">
    <source>
        <dbReference type="SAM" id="SignalP"/>
    </source>
</evidence>
<feature type="chain" id="PRO_5020651622" description="4Fe-4S ferredoxin-type domain-containing protein" evidence="1">
    <location>
        <begin position="23"/>
        <end position="109"/>
    </location>
</feature>
<evidence type="ECO:0000313" key="3">
    <source>
        <dbReference type="Proteomes" id="UP000308549"/>
    </source>
</evidence>
<dbReference type="InterPro" id="IPR017900">
    <property type="entry name" value="4Fe4S_Fe_S_CS"/>
</dbReference>
<evidence type="ECO:0000313" key="2">
    <source>
        <dbReference type="EMBL" id="TKA23843.1"/>
    </source>
</evidence>
<sequence length="109" mass="11034">MYFSSKTTSLLATLGLLTTTLAAPASNSNLNNAATSPSDLGFTFMTTSLEARQADSQCDGASCKALYQACVKSCDSLSNSDCFDAETSPGCEGCKVCLTGCPSGSSGAC</sequence>
<dbReference type="EMBL" id="NAJL01000050">
    <property type="protein sequence ID" value="TKA23843.1"/>
    <property type="molecule type" value="Genomic_DNA"/>
</dbReference>
<protein>
    <recommendedName>
        <fullName evidence="4">4Fe-4S ferredoxin-type domain-containing protein</fullName>
    </recommendedName>
</protein>
<keyword evidence="3" id="KW-1185">Reference proteome</keyword>
<dbReference type="AlphaFoldDB" id="A0A4U0TP67"/>
<proteinExistence type="predicted"/>
<organism evidence="2 3">
    <name type="scientific">Salinomyces thailandicus</name>
    <dbReference type="NCBI Taxonomy" id="706561"/>
    <lineage>
        <taxon>Eukaryota</taxon>
        <taxon>Fungi</taxon>
        <taxon>Dikarya</taxon>
        <taxon>Ascomycota</taxon>
        <taxon>Pezizomycotina</taxon>
        <taxon>Dothideomycetes</taxon>
        <taxon>Dothideomycetidae</taxon>
        <taxon>Mycosphaerellales</taxon>
        <taxon>Teratosphaeriaceae</taxon>
        <taxon>Salinomyces</taxon>
    </lineage>
</organism>
<reference evidence="2 3" key="1">
    <citation type="submission" date="2017-03" db="EMBL/GenBank/DDBJ databases">
        <title>Genomes of endolithic fungi from Antarctica.</title>
        <authorList>
            <person name="Coleine C."/>
            <person name="Masonjones S."/>
            <person name="Stajich J.E."/>
        </authorList>
    </citation>
    <scope>NUCLEOTIDE SEQUENCE [LARGE SCALE GENOMIC DNA]</scope>
    <source>
        <strain evidence="2 3">CCFEE 6315</strain>
    </source>
</reference>
<comment type="caution">
    <text evidence="2">The sequence shown here is derived from an EMBL/GenBank/DDBJ whole genome shotgun (WGS) entry which is preliminary data.</text>
</comment>
<name>A0A4U0TP67_9PEZI</name>
<dbReference type="Proteomes" id="UP000308549">
    <property type="component" value="Unassembled WGS sequence"/>
</dbReference>
<keyword evidence="1" id="KW-0732">Signal</keyword>
<gene>
    <name evidence="2" type="ORF">B0A50_06978</name>
</gene>
<dbReference type="OrthoDB" id="10269399at2759"/>
<accession>A0A4U0TP67</accession>